<dbReference type="SMART" id="SM00726">
    <property type="entry name" value="UIM"/>
    <property type="match status" value="2"/>
</dbReference>
<dbReference type="InterPro" id="IPR045218">
    <property type="entry name" value="DA1-like"/>
</dbReference>
<dbReference type="PANTHER" id="PTHR24209:SF29">
    <property type="entry name" value="PROTEIN DA1"/>
    <property type="match status" value="1"/>
</dbReference>
<dbReference type="GO" id="GO:0016791">
    <property type="term" value="F:phosphatase activity"/>
    <property type="evidence" value="ECO:0007669"/>
    <property type="project" value="InterPro"/>
</dbReference>
<dbReference type="InterPro" id="IPR000300">
    <property type="entry name" value="IPPc"/>
</dbReference>
<keyword evidence="4 7" id="KW-0862">Zinc</keyword>
<dbReference type="AlphaFoldDB" id="A0A6A1W8Z0"/>
<evidence type="ECO:0000256" key="2">
    <source>
        <dbReference type="ARBA" id="ARBA00022723"/>
    </source>
</evidence>
<dbReference type="FunFam" id="2.10.110.10:FF:000078">
    <property type="entry name" value="Protein DA1-related 1"/>
    <property type="match status" value="1"/>
</dbReference>
<evidence type="ECO:0000256" key="7">
    <source>
        <dbReference type="PROSITE-ProRule" id="PRU00125"/>
    </source>
</evidence>
<dbReference type="GO" id="GO:0140096">
    <property type="term" value="F:catalytic activity, acting on a protein"/>
    <property type="evidence" value="ECO:0007669"/>
    <property type="project" value="UniProtKB-ARBA"/>
</dbReference>
<feature type="domain" description="LIM zinc-binding" evidence="8">
    <location>
        <begin position="413"/>
        <end position="473"/>
    </location>
</feature>
<dbReference type="CDD" id="cd08368">
    <property type="entry name" value="LIM"/>
    <property type="match status" value="1"/>
</dbReference>
<dbReference type="Gene3D" id="3.60.10.10">
    <property type="entry name" value="Endonuclease/exonuclease/phosphatase"/>
    <property type="match status" value="1"/>
</dbReference>
<dbReference type="Pfam" id="PF00412">
    <property type="entry name" value="LIM"/>
    <property type="match status" value="1"/>
</dbReference>
<keyword evidence="3" id="KW-0677">Repeat</keyword>
<dbReference type="PROSITE" id="PS50023">
    <property type="entry name" value="LIM_DOMAIN_2"/>
    <property type="match status" value="1"/>
</dbReference>
<dbReference type="InterPro" id="IPR036691">
    <property type="entry name" value="Endo/exonu/phosph_ase_sf"/>
</dbReference>
<dbReference type="OrthoDB" id="25414at2759"/>
<name>A0A6A1W8Z0_9ROSI</name>
<dbReference type="GO" id="GO:0046856">
    <property type="term" value="P:phosphatidylinositol dephosphorylation"/>
    <property type="evidence" value="ECO:0007669"/>
    <property type="project" value="InterPro"/>
</dbReference>
<dbReference type="GO" id="GO:0046872">
    <property type="term" value="F:metal ion binding"/>
    <property type="evidence" value="ECO:0007669"/>
    <property type="project" value="UniProtKB-KW"/>
</dbReference>
<dbReference type="InterPro" id="IPR003903">
    <property type="entry name" value="UIM_dom"/>
</dbReference>
<dbReference type="EMBL" id="RXIC02000021">
    <property type="protein sequence ID" value="KAB1220527.1"/>
    <property type="molecule type" value="Genomic_DNA"/>
</dbReference>
<gene>
    <name evidence="9" type="ORF">CJ030_MR3G015780</name>
</gene>
<comment type="similarity">
    <text evidence="1">Belongs to the inositol polyphosphate 5-phosphatase family.</text>
</comment>
<reference evidence="9 10" key="1">
    <citation type="journal article" date="2019" name="Plant Biotechnol. J.">
        <title>The red bayberry genome and genetic basis of sex determination.</title>
        <authorList>
            <person name="Jia H.M."/>
            <person name="Jia H.J."/>
            <person name="Cai Q.L."/>
            <person name="Wang Y."/>
            <person name="Zhao H.B."/>
            <person name="Yang W.F."/>
            <person name="Wang G.Y."/>
            <person name="Li Y.H."/>
            <person name="Zhan D.L."/>
            <person name="Shen Y.T."/>
            <person name="Niu Q.F."/>
            <person name="Chang L."/>
            <person name="Qiu J."/>
            <person name="Zhao L."/>
            <person name="Xie H.B."/>
            <person name="Fu W.Y."/>
            <person name="Jin J."/>
            <person name="Li X.W."/>
            <person name="Jiao Y."/>
            <person name="Zhou C.C."/>
            <person name="Tu T."/>
            <person name="Chai C.Y."/>
            <person name="Gao J.L."/>
            <person name="Fan L.J."/>
            <person name="van de Weg E."/>
            <person name="Wang J.Y."/>
            <person name="Gao Z.S."/>
        </authorList>
    </citation>
    <scope>NUCLEOTIDE SEQUENCE [LARGE SCALE GENOMIC DNA]</scope>
    <source>
        <tissue evidence="9">Leaves</tissue>
    </source>
</reference>
<protein>
    <submittedName>
        <fullName evidence="9">Protein DA1</fullName>
    </submittedName>
</protein>
<evidence type="ECO:0000256" key="3">
    <source>
        <dbReference type="ARBA" id="ARBA00022737"/>
    </source>
</evidence>
<evidence type="ECO:0000256" key="6">
    <source>
        <dbReference type="ARBA" id="ARBA00023038"/>
    </source>
</evidence>
<dbReference type="PROSITE" id="PS00478">
    <property type="entry name" value="LIM_DOMAIN_1"/>
    <property type="match status" value="1"/>
</dbReference>
<keyword evidence="10" id="KW-1185">Reference proteome</keyword>
<dbReference type="Pfam" id="PF22669">
    <property type="entry name" value="Exo_endo_phos2"/>
    <property type="match status" value="1"/>
</dbReference>
<dbReference type="InterPro" id="IPR001781">
    <property type="entry name" value="Znf_LIM"/>
</dbReference>
<dbReference type="InterPro" id="IPR022087">
    <property type="entry name" value="DA1-like_dom"/>
</dbReference>
<accession>A0A6A1W8Z0</accession>
<dbReference type="CDD" id="cd09396">
    <property type="entry name" value="LIM_DA1"/>
    <property type="match status" value="1"/>
</dbReference>
<comment type="caution">
    <text evidence="9">The sequence shown here is derived from an EMBL/GenBank/DDBJ whole genome shotgun (WGS) entry which is preliminary data.</text>
</comment>
<evidence type="ECO:0000256" key="5">
    <source>
        <dbReference type="ARBA" id="ARBA00022843"/>
    </source>
</evidence>
<dbReference type="Proteomes" id="UP000516437">
    <property type="component" value="Chromosome 3"/>
</dbReference>
<dbReference type="FunFam" id="3.60.10.10:FF:000044">
    <property type="entry name" value="Type IV inositol polyphosphate 5-phosphatase 11"/>
    <property type="match status" value="1"/>
</dbReference>
<evidence type="ECO:0000256" key="1">
    <source>
        <dbReference type="ARBA" id="ARBA00010768"/>
    </source>
</evidence>
<dbReference type="Gene3D" id="2.10.110.10">
    <property type="entry name" value="Cysteine Rich Protein"/>
    <property type="match status" value="1"/>
</dbReference>
<sequence length="776" mass="88091">MAFGFSSLIYRGRSRSIKRKPAGFMNHYAANHEGIKSVPVDNLCDFSSKWDLCICIITWNMNGQVSYEDVAELVGGNRKLDLLVIGLQEVPRKNILRLLQAAVAETHILLGRATMQSLQLYVFGRKNSDLFSEELHVDKHSFGGCGGLVRRKKGAVAIRINYKGIRMVFISCHLSAHAGKVEERNSQCRHISHSLFSKNWNPYARPAHITVWLGDLNYRVQGIETHPARNLIQNDLHKMLASKDQLLQEAERSGHVFNGYCEGTLTFKPTYKYNVGSSKYDTSYKVRVPSWTDRILFKIEDSEKINGTLHSYESMDDIFSSDHKPDARSESENEDVDHAIALSLLEESQKGKNVIGHGSQLEDDELLARAIQESLNVEPSRNVEPCRNVESPPRYGYGNIYAPASAYFPSGFRICAGCHSEIGYGRYLNCLNAVWHPECFRCHACNLPISDYEFSTSGNYPYHKSCYKESYHPKCDVCKHFIPTNPAGLIEYRAHPFWVQKYCPFHEHDNTPRCCSCERMEPRDTRYVALNDGRKLCLECLDSAIMDTDQCQPLYIDIQQFYESLNMKVRQQVPLLLVERQALNEAREGEKNGHYHVPETRGLCLSEEQTISTILRRPRIGSGNRATKMVTEPCKLTRRCEVTAILILYGLPRLLTGSILAHEMMHAWLRLRGYPTLSQDVEEGICQVLAHMWLHAKLGSGSDSHVASTSSSTSTAAKMGTISSFERKLGEFFKHQIESDISPVYGDGFRTGQQAVQKYGLQQTLDHIWMTGRFPY</sequence>
<dbReference type="GO" id="GO:0032875">
    <property type="term" value="P:regulation of DNA endoreduplication"/>
    <property type="evidence" value="ECO:0007669"/>
    <property type="project" value="UniProtKB-ARBA"/>
</dbReference>
<evidence type="ECO:0000256" key="4">
    <source>
        <dbReference type="ARBA" id="ARBA00022833"/>
    </source>
</evidence>
<organism evidence="9 10">
    <name type="scientific">Morella rubra</name>
    <name type="common">Chinese bayberry</name>
    <dbReference type="NCBI Taxonomy" id="262757"/>
    <lineage>
        <taxon>Eukaryota</taxon>
        <taxon>Viridiplantae</taxon>
        <taxon>Streptophyta</taxon>
        <taxon>Embryophyta</taxon>
        <taxon>Tracheophyta</taxon>
        <taxon>Spermatophyta</taxon>
        <taxon>Magnoliopsida</taxon>
        <taxon>eudicotyledons</taxon>
        <taxon>Gunneridae</taxon>
        <taxon>Pentapetalae</taxon>
        <taxon>rosids</taxon>
        <taxon>fabids</taxon>
        <taxon>Fagales</taxon>
        <taxon>Myricaceae</taxon>
        <taxon>Morella</taxon>
    </lineage>
</organism>
<evidence type="ECO:0000313" key="9">
    <source>
        <dbReference type="EMBL" id="KAB1220527.1"/>
    </source>
</evidence>
<keyword evidence="2 7" id="KW-0479">Metal-binding</keyword>
<dbReference type="SUPFAM" id="SSF57716">
    <property type="entry name" value="Glucocorticoid receptor-like (DNA-binding domain)"/>
    <property type="match status" value="1"/>
</dbReference>
<dbReference type="SMART" id="SM00128">
    <property type="entry name" value="IPPc"/>
    <property type="match status" value="1"/>
</dbReference>
<proteinExistence type="inferred from homology"/>
<evidence type="ECO:0000259" key="8">
    <source>
        <dbReference type="PROSITE" id="PS50023"/>
    </source>
</evidence>
<dbReference type="PANTHER" id="PTHR24209">
    <property type="entry name" value="PROTEIN DA1-RELATED 2"/>
    <property type="match status" value="1"/>
</dbReference>
<dbReference type="Pfam" id="PF12315">
    <property type="entry name" value="DA1-like"/>
    <property type="match status" value="1"/>
</dbReference>
<dbReference type="GO" id="GO:0043130">
    <property type="term" value="F:ubiquitin binding"/>
    <property type="evidence" value="ECO:0007669"/>
    <property type="project" value="UniProtKB-ARBA"/>
</dbReference>
<dbReference type="SUPFAM" id="SSF56219">
    <property type="entry name" value="DNase I-like"/>
    <property type="match status" value="1"/>
</dbReference>
<keyword evidence="5" id="KW-0832">Ubl conjugation</keyword>
<evidence type="ECO:0000313" key="10">
    <source>
        <dbReference type="Proteomes" id="UP000516437"/>
    </source>
</evidence>
<dbReference type="SMART" id="SM00132">
    <property type="entry name" value="LIM"/>
    <property type="match status" value="1"/>
</dbReference>
<dbReference type="PROSITE" id="PS50330">
    <property type="entry name" value="UIM"/>
    <property type="match status" value="1"/>
</dbReference>
<keyword evidence="6 7" id="KW-0440">LIM domain</keyword>